<evidence type="ECO:0000313" key="1">
    <source>
        <dbReference type="EMBL" id="KDR79369.1"/>
    </source>
</evidence>
<keyword evidence="2" id="KW-1185">Reference proteome</keyword>
<gene>
    <name evidence="1" type="ORF">GALMADRAFT_243399</name>
</gene>
<reference evidence="2" key="1">
    <citation type="journal article" date="2014" name="Proc. Natl. Acad. Sci. U.S.A.">
        <title>Extensive sampling of basidiomycete genomes demonstrates inadequacy of the white-rot/brown-rot paradigm for wood decay fungi.</title>
        <authorList>
            <person name="Riley R."/>
            <person name="Salamov A.A."/>
            <person name="Brown D.W."/>
            <person name="Nagy L.G."/>
            <person name="Floudas D."/>
            <person name="Held B.W."/>
            <person name="Levasseur A."/>
            <person name="Lombard V."/>
            <person name="Morin E."/>
            <person name="Otillar R."/>
            <person name="Lindquist E.A."/>
            <person name="Sun H."/>
            <person name="LaButti K.M."/>
            <person name="Schmutz J."/>
            <person name="Jabbour D."/>
            <person name="Luo H."/>
            <person name="Baker S.E."/>
            <person name="Pisabarro A.G."/>
            <person name="Walton J.D."/>
            <person name="Blanchette R.A."/>
            <person name="Henrissat B."/>
            <person name="Martin F."/>
            <person name="Cullen D."/>
            <person name="Hibbett D.S."/>
            <person name="Grigoriev I.V."/>
        </authorList>
    </citation>
    <scope>NUCLEOTIDE SEQUENCE [LARGE SCALE GENOMIC DNA]</scope>
    <source>
        <strain evidence="2">CBS 339.88</strain>
    </source>
</reference>
<evidence type="ECO:0008006" key="3">
    <source>
        <dbReference type="Google" id="ProtNLM"/>
    </source>
</evidence>
<organism evidence="1 2">
    <name type="scientific">Galerina marginata (strain CBS 339.88)</name>
    <dbReference type="NCBI Taxonomy" id="685588"/>
    <lineage>
        <taxon>Eukaryota</taxon>
        <taxon>Fungi</taxon>
        <taxon>Dikarya</taxon>
        <taxon>Basidiomycota</taxon>
        <taxon>Agaricomycotina</taxon>
        <taxon>Agaricomycetes</taxon>
        <taxon>Agaricomycetidae</taxon>
        <taxon>Agaricales</taxon>
        <taxon>Agaricineae</taxon>
        <taxon>Strophariaceae</taxon>
        <taxon>Galerina</taxon>
    </lineage>
</organism>
<evidence type="ECO:0000313" key="2">
    <source>
        <dbReference type="Proteomes" id="UP000027222"/>
    </source>
</evidence>
<protein>
    <recommendedName>
        <fullName evidence="3">F-box domain-containing protein</fullName>
    </recommendedName>
</protein>
<dbReference type="Proteomes" id="UP000027222">
    <property type="component" value="Unassembled WGS sequence"/>
</dbReference>
<dbReference type="EMBL" id="KL142373">
    <property type="protein sequence ID" value="KDR79369.1"/>
    <property type="molecule type" value="Genomic_DNA"/>
</dbReference>
<dbReference type="AlphaFoldDB" id="A0A067THJ1"/>
<dbReference type="HOGENOM" id="CLU_030662_0_0_1"/>
<sequence>MINLNDLLKASPGSEIWRKLVMERSENCDLWVSGTVKDAGCARQWGSSLNSFLGPHWTRVRAFHVVVNLYGLFDFFELGLLQLIQHPAQRLEWFSLQLTPRTLYNSPDTIDKLNTHPLFSNHSPSLQVFSSNLHFHPTASWASQLRSLSISSTSSLSTPNILDLVSQLSLLETLTLDQALCRPTNVPRPSVQSVTLRHLKQFTMVDYNDSCGLLFEHLHLPKECFLDLKIFLLFSSFRADPLGVCEGISRCMAHSPTDSTTALQLSINCSYTFILLSNQYPGRVESNLYLKIHVAVDVPQNHWGAGFENFFKAMVTCVLNSSSANHEKIAQVKAIELAVKQSAPPLTSASDLERLLRSASGIEKMKATLTTMVMLLSFRLDTPPLLFPALRELVLIKIVGYGTMDLAPEDSTLLTFLDWRRDAGVPIEVLDFSFSPVAGDVNVNWFRGMTGMKIRWKNEELGLTKEYIC</sequence>
<name>A0A067THJ1_GALM3</name>
<proteinExistence type="predicted"/>
<accession>A0A067THJ1</accession>